<reference evidence="4" key="1">
    <citation type="submission" date="2016-02" db="EMBL/GenBank/DDBJ databases">
        <authorList>
            <person name="Kaur G."/>
            <person name="Nair G.R."/>
            <person name="Mayilraj S."/>
        </authorList>
    </citation>
    <scope>NUCLEOTIDE SEQUENCE [LARGE SCALE GENOMIC DNA]</scope>
    <source>
        <strain evidence="4">GA-15</strain>
    </source>
</reference>
<feature type="region of interest" description="Disordered" evidence="2">
    <location>
        <begin position="290"/>
        <end position="310"/>
    </location>
</feature>
<dbReference type="InterPro" id="IPR003737">
    <property type="entry name" value="GlcNAc_PI_deacetylase-related"/>
</dbReference>
<dbReference type="Gene3D" id="3.40.50.10320">
    <property type="entry name" value="LmbE-like"/>
    <property type="match status" value="1"/>
</dbReference>
<dbReference type="Proteomes" id="UP000076947">
    <property type="component" value="Unassembled WGS sequence"/>
</dbReference>
<evidence type="ECO:0000313" key="4">
    <source>
        <dbReference type="Proteomes" id="UP000076947"/>
    </source>
</evidence>
<keyword evidence="4" id="KW-1185">Reference proteome</keyword>
<dbReference type="RefSeq" id="WP_066837359.1">
    <property type="nucleotide sequence ID" value="NZ_LSTQ01000001.1"/>
</dbReference>
<dbReference type="OrthoDB" id="158614at2"/>
<dbReference type="InterPro" id="IPR024078">
    <property type="entry name" value="LmbE-like_dom_sf"/>
</dbReference>
<organism evidence="3 4">
    <name type="scientific">Corynebacterium stationis</name>
    <dbReference type="NCBI Taxonomy" id="1705"/>
    <lineage>
        <taxon>Bacteria</taxon>
        <taxon>Bacillati</taxon>
        <taxon>Actinomycetota</taxon>
        <taxon>Actinomycetes</taxon>
        <taxon>Mycobacteriales</taxon>
        <taxon>Corynebacteriaceae</taxon>
        <taxon>Corynebacterium</taxon>
    </lineage>
</organism>
<gene>
    <name evidence="3" type="ORF">AYJ05_03220</name>
</gene>
<evidence type="ECO:0000313" key="3">
    <source>
        <dbReference type="EMBL" id="OAH32680.1"/>
    </source>
</evidence>
<dbReference type="GO" id="GO:0016811">
    <property type="term" value="F:hydrolase activity, acting on carbon-nitrogen (but not peptide) bonds, in linear amides"/>
    <property type="evidence" value="ECO:0007669"/>
    <property type="project" value="TreeGrafter"/>
</dbReference>
<dbReference type="SUPFAM" id="SSF102588">
    <property type="entry name" value="LmbE-like"/>
    <property type="match status" value="1"/>
</dbReference>
<dbReference type="STRING" id="1705.CA21670_07690"/>
<dbReference type="PANTHER" id="PTHR12993">
    <property type="entry name" value="N-ACETYLGLUCOSAMINYL-PHOSPHATIDYLINOSITOL DE-N-ACETYLASE-RELATED"/>
    <property type="match status" value="1"/>
</dbReference>
<keyword evidence="1" id="KW-0862">Zinc</keyword>
<proteinExistence type="predicted"/>
<dbReference type="AlphaFoldDB" id="A0A177IV25"/>
<dbReference type="GO" id="GO:0016137">
    <property type="term" value="P:glycoside metabolic process"/>
    <property type="evidence" value="ECO:0007669"/>
    <property type="project" value="UniProtKB-ARBA"/>
</dbReference>
<evidence type="ECO:0000256" key="1">
    <source>
        <dbReference type="ARBA" id="ARBA00022833"/>
    </source>
</evidence>
<sequence>MNHKNLSHAAATELAGKRVLVVHAHPDDEVLFTGGIIAELTSGGAEVLILTATLGEEGEVIGERYQHLAGSDLLGGFRIRELQDAASAIGARSEHLIAPGYLRDSGMVGSAAHAHPRALVNNVDEAAGGIEKHLAIFSPHAVITYGPDGGYGHPDHIAVHQATERACKAFGISNIWWTIYQREAIFAALETVTPADGWEKPSADYLLNFTNAAYDLKLSLSDASYNAKIAGISAHPTQVWVGNGAVSETNPEPRWAVCSDPAVAPVAYALSNNLVMPVIRAEYLQRSRGENNPWPSDVEADANRDHRAEQEPLTGDVWKVFFDEQ</sequence>
<dbReference type="Pfam" id="PF02585">
    <property type="entry name" value="PIG-L"/>
    <property type="match status" value="1"/>
</dbReference>
<dbReference type="PANTHER" id="PTHR12993:SF26">
    <property type="entry name" value="1D-MYO-INOSITOL 2-ACETAMIDO-2-DEOXY-ALPHA-D-GLUCOPYRANOSIDE DEACETYLASE"/>
    <property type="match status" value="1"/>
</dbReference>
<evidence type="ECO:0000256" key="2">
    <source>
        <dbReference type="SAM" id="MobiDB-lite"/>
    </source>
</evidence>
<comment type="caution">
    <text evidence="3">The sequence shown here is derived from an EMBL/GenBank/DDBJ whole genome shotgun (WGS) entry which is preliminary data.</text>
</comment>
<name>A0A177IV25_9CORY</name>
<feature type="compositionally biased region" description="Basic and acidic residues" evidence="2">
    <location>
        <begin position="301"/>
        <end position="310"/>
    </location>
</feature>
<dbReference type="EMBL" id="LSTQ01000001">
    <property type="protein sequence ID" value="OAH32680.1"/>
    <property type="molecule type" value="Genomic_DNA"/>
</dbReference>
<accession>A0A177IV25</accession>
<protein>
    <submittedName>
        <fullName evidence="3">N-acetyl-1-D-myo-inositol-2-amino-2-deoxy-alpha-D-glucopyranoside deacetylase</fullName>
    </submittedName>
</protein>